<organism evidence="1 2">
    <name type="scientific">Rozella allomycis (strain CSF55)</name>
    <dbReference type="NCBI Taxonomy" id="988480"/>
    <lineage>
        <taxon>Eukaryota</taxon>
        <taxon>Fungi</taxon>
        <taxon>Fungi incertae sedis</taxon>
        <taxon>Cryptomycota</taxon>
        <taxon>Cryptomycota incertae sedis</taxon>
        <taxon>Rozella</taxon>
    </lineage>
</organism>
<evidence type="ECO:0000313" key="2">
    <source>
        <dbReference type="Proteomes" id="UP000281549"/>
    </source>
</evidence>
<proteinExistence type="predicted"/>
<dbReference type="EMBL" id="ML005458">
    <property type="protein sequence ID" value="RKP18442.1"/>
    <property type="molecule type" value="Genomic_DNA"/>
</dbReference>
<sequence length="149" mass="17054">ESSSQVSRFKKASSSWSAEFGNAHESHQFIPNELESVNFNAAYDNAKNDLFKQELNEDIKFEAIWDRHQQFYKESSEWTKEFSYYTQKSDDLRSDSAQTAVAAGSLLSILDAQDSKIKNSKFVNFVKKIQNGDLIVLENEVVQKTPESK</sequence>
<accession>A0A4P9YHF5</accession>
<evidence type="ECO:0000313" key="1">
    <source>
        <dbReference type="EMBL" id="RKP18442.1"/>
    </source>
</evidence>
<feature type="non-terminal residue" evidence="1">
    <location>
        <position position="1"/>
    </location>
</feature>
<dbReference type="AlphaFoldDB" id="A0A4P9YHF5"/>
<reference evidence="2" key="1">
    <citation type="journal article" date="2018" name="Nat. Microbiol.">
        <title>Leveraging single-cell genomics to expand the fungal tree of life.</title>
        <authorList>
            <person name="Ahrendt S.R."/>
            <person name="Quandt C.A."/>
            <person name="Ciobanu D."/>
            <person name="Clum A."/>
            <person name="Salamov A."/>
            <person name="Andreopoulos B."/>
            <person name="Cheng J.F."/>
            <person name="Woyke T."/>
            <person name="Pelin A."/>
            <person name="Henrissat B."/>
            <person name="Reynolds N.K."/>
            <person name="Benny G.L."/>
            <person name="Smith M.E."/>
            <person name="James T.Y."/>
            <person name="Grigoriev I.V."/>
        </authorList>
    </citation>
    <scope>NUCLEOTIDE SEQUENCE [LARGE SCALE GENOMIC DNA]</scope>
    <source>
        <strain evidence="2">CSF55</strain>
    </source>
</reference>
<gene>
    <name evidence="1" type="ORF">ROZALSC1DRAFT_23234</name>
</gene>
<protein>
    <submittedName>
        <fullName evidence="1">Uncharacterized protein</fullName>
    </submittedName>
</protein>
<dbReference type="Proteomes" id="UP000281549">
    <property type="component" value="Unassembled WGS sequence"/>
</dbReference>
<name>A0A4P9YHF5_ROZAC</name>